<name>A0A1R3KLV5_9ROSI</name>
<dbReference type="AlphaFoldDB" id="A0A1R3KLV5"/>
<accession>A0A1R3KLV5</accession>
<sequence length="36" mass="4107">MGVANHHLEKFMTDHLRAIKPIFMIITETRVGGERG</sequence>
<dbReference type="Proteomes" id="UP000187203">
    <property type="component" value="Unassembled WGS sequence"/>
</dbReference>
<dbReference type="EMBL" id="AWUE01012924">
    <property type="protein sequence ID" value="OMP08051.1"/>
    <property type="molecule type" value="Genomic_DNA"/>
</dbReference>
<keyword evidence="2" id="KW-1185">Reference proteome</keyword>
<proteinExistence type="predicted"/>
<evidence type="ECO:0000313" key="2">
    <source>
        <dbReference type="Proteomes" id="UP000187203"/>
    </source>
</evidence>
<reference evidence="2" key="1">
    <citation type="submission" date="2013-09" db="EMBL/GenBank/DDBJ databases">
        <title>Corchorus olitorius genome sequencing.</title>
        <authorList>
            <person name="Alam M."/>
            <person name="Haque M.S."/>
            <person name="Islam M.S."/>
            <person name="Emdad E.M."/>
            <person name="Islam M.M."/>
            <person name="Ahmed B."/>
            <person name="Halim A."/>
            <person name="Hossen Q.M.M."/>
            <person name="Hossain M.Z."/>
            <person name="Ahmed R."/>
            <person name="Khan M.M."/>
            <person name="Islam R."/>
            <person name="Rashid M.M."/>
            <person name="Khan S.A."/>
            <person name="Rahman M.S."/>
            <person name="Alam M."/>
            <person name="Yahiya A.S."/>
            <person name="Khan M.S."/>
            <person name="Azam M.S."/>
            <person name="Haque T."/>
            <person name="Lashkar M.Z.H."/>
            <person name="Akhand A.I."/>
            <person name="Morshed G."/>
            <person name="Roy S."/>
            <person name="Uddin K.S."/>
            <person name="Rabeya T."/>
            <person name="Hossain A.S."/>
            <person name="Chowdhury A."/>
            <person name="Snigdha A.R."/>
            <person name="Mortoza M.S."/>
            <person name="Matin S.A."/>
            <person name="Hoque S.M.E."/>
            <person name="Islam M.K."/>
            <person name="Roy D.K."/>
            <person name="Haider R."/>
            <person name="Moosa M.M."/>
            <person name="Elias S.M."/>
            <person name="Hasan A.M."/>
            <person name="Jahan S."/>
            <person name="Shafiuddin M."/>
            <person name="Mahmood N."/>
            <person name="Shommy N.S."/>
        </authorList>
    </citation>
    <scope>NUCLEOTIDE SEQUENCE [LARGE SCALE GENOMIC DNA]</scope>
    <source>
        <strain evidence="2">cv. O-4</strain>
    </source>
</reference>
<evidence type="ECO:0000313" key="1">
    <source>
        <dbReference type="EMBL" id="OMP08051.1"/>
    </source>
</evidence>
<gene>
    <name evidence="1" type="ORF">COLO4_06821</name>
</gene>
<comment type="caution">
    <text evidence="1">The sequence shown here is derived from an EMBL/GenBank/DDBJ whole genome shotgun (WGS) entry which is preliminary data.</text>
</comment>
<protein>
    <submittedName>
        <fullName evidence="1">Uncharacterized protein</fullName>
    </submittedName>
</protein>
<organism evidence="1 2">
    <name type="scientific">Corchorus olitorius</name>
    <dbReference type="NCBI Taxonomy" id="93759"/>
    <lineage>
        <taxon>Eukaryota</taxon>
        <taxon>Viridiplantae</taxon>
        <taxon>Streptophyta</taxon>
        <taxon>Embryophyta</taxon>
        <taxon>Tracheophyta</taxon>
        <taxon>Spermatophyta</taxon>
        <taxon>Magnoliopsida</taxon>
        <taxon>eudicotyledons</taxon>
        <taxon>Gunneridae</taxon>
        <taxon>Pentapetalae</taxon>
        <taxon>rosids</taxon>
        <taxon>malvids</taxon>
        <taxon>Malvales</taxon>
        <taxon>Malvaceae</taxon>
        <taxon>Grewioideae</taxon>
        <taxon>Apeibeae</taxon>
        <taxon>Corchorus</taxon>
    </lineage>
</organism>